<dbReference type="RefSeq" id="XP_060441510.1">
    <property type="nucleotide sequence ID" value="XM_060596545.1"/>
</dbReference>
<dbReference type="Proteomes" id="UP001243989">
    <property type="component" value="Unassembled WGS sequence"/>
</dbReference>
<dbReference type="GeneID" id="85481407"/>
<evidence type="ECO:0000313" key="1">
    <source>
        <dbReference type="EMBL" id="KAK1625515.1"/>
    </source>
</evidence>
<organism evidence="1 2">
    <name type="scientific">Colletotrichum phormii</name>
    <dbReference type="NCBI Taxonomy" id="359342"/>
    <lineage>
        <taxon>Eukaryota</taxon>
        <taxon>Fungi</taxon>
        <taxon>Dikarya</taxon>
        <taxon>Ascomycota</taxon>
        <taxon>Pezizomycotina</taxon>
        <taxon>Sordariomycetes</taxon>
        <taxon>Hypocreomycetidae</taxon>
        <taxon>Glomerellales</taxon>
        <taxon>Glomerellaceae</taxon>
        <taxon>Colletotrichum</taxon>
        <taxon>Colletotrichum acutatum species complex</taxon>
    </lineage>
</organism>
<accession>A0AAJ0EBV6</accession>
<gene>
    <name evidence="1" type="ORF">BDP81DRAFT_97785</name>
</gene>
<comment type="caution">
    <text evidence="1">The sequence shown here is derived from an EMBL/GenBank/DDBJ whole genome shotgun (WGS) entry which is preliminary data.</text>
</comment>
<protein>
    <submittedName>
        <fullName evidence="1">Uncharacterized protein</fullName>
    </submittedName>
</protein>
<dbReference type="AlphaFoldDB" id="A0AAJ0EBV6"/>
<keyword evidence="2" id="KW-1185">Reference proteome</keyword>
<sequence>MLRAHIRYFKPGLISPTPASSLISFLHLPPEACPTRFAPLHCAARIPLVRAPSKF</sequence>
<name>A0AAJ0EBV6_9PEZI</name>
<dbReference type="EMBL" id="JAHMHQ010000020">
    <property type="protein sequence ID" value="KAK1625515.1"/>
    <property type="molecule type" value="Genomic_DNA"/>
</dbReference>
<proteinExistence type="predicted"/>
<reference evidence="1" key="1">
    <citation type="submission" date="2021-06" db="EMBL/GenBank/DDBJ databases">
        <title>Comparative genomics, transcriptomics and evolutionary studies reveal genomic signatures of adaptation to plant cell wall in hemibiotrophic fungi.</title>
        <authorList>
            <consortium name="DOE Joint Genome Institute"/>
            <person name="Baroncelli R."/>
            <person name="Diaz J.F."/>
            <person name="Benocci T."/>
            <person name="Peng M."/>
            <person name="Battaglia E."/>
            <person name="Haridas S."/>
            <person name="Andreopoulos W."/>
            <person name="Labutti K."/>
            <person name="Pangilinan J."/>
            <person name="Floch G.L."/>
            <person name="Makela M.R."/>
            <person name="Henrissat B."/>
            <person name="Grigoriev I.V."/>
            <person name="Crouch J.A."/>
            <person name="De Vries R.P."/>
            <person name="Sukno S.A."/>
            <person name="Thon M.R."/>
        </authorList>
    </citation>
    <scope>NUCLEOTIDE SEQUENCE</scope>
    <source>
        <strain evidence="1">CBS 102054</strain>
    </source>
</reference>
<evidence type="ECO:0000313" key="2">
    <source>
        <dbReference type="Proteomes" id="UP001243989"/>
    </source>
</evidence>